<evidence type="ECO:0000313" key="1">
    <source>
        <dbReference type="EMBL" id="PSN63504.1"/>
    </source>
</evidence>
<protein>
    <submittedName>
        <fullName evidence="1">Uncharacterized protein</fullName>
    </submittedName>
</protein>
<dbReference type="Proteomes" id="UP000240883">
    <property type="component" value="Unassembled WGS sequence"/>
</dbReference>
<sequence>MPPDCVSVSEKFLLYNTNYQTFSTTTTISASQAHYNNSIYQGHNKMLLSLFCLFTLFRKTRRKGAAQQKFNSATINSMIATALSPTAFHAFLEQVQQDGNLDKSQRRILSFLAVPNLRLDLYFRVLAIAQYGMAKNPKRLILLPTYLEFCDIAPDFNASAEWGPEQARVVLDVGGLLAWDRLHMSDIGAWVNSVSGVATDPDASELTEEHQMMRETMGSHRGSQESSLSNFRPFTSRGSKHEFRNVITRARTLQDVMVENIIGPSIPLIPYNAADNSGFKLFKSMPMADVEKVASFREHEVHIAFISGSDGYIEGLLKKRFEGEKGLVLCTGILKAMASGEWRCHESLLDNTVGHQQHDAKTCYCLGKTRCVLTCAVMADGIQWAGDELIVKGASEEIILPLRLETFHWQSEDGSEAVRFGDFALKLVQKQRR</sequence>
<dbReference type="AlphaFoldDB" id="A0A2T2NDI8"/>
<organism evidence="1 2">
    <name type="scientific">Corynespora cassiicola Philippines</name>
    <dbReference type="NCBI Taxonomy" id="1448308"/>
    <lineage>
        <taxon>Eukaryota</taxon>
        <taxon>Fungi</taxon>
        <taxon>Dikarya</taxon>
        <taxon>Ascomycota</taxon>
        <taxon>Pezizomycotina</taxon>
        <taxon>Dothideomycetes</taxon>
        <taxon>Pleosporomycetidae</taxon>
        <taxon>Pleosporales</taxon>
        <taxon>Corynesporascaceae</taxon>
        <taxon>Corynespora</taxon>
    </lineage>
</organism>
<reference evidence="1 2" key="1">
    <citation type="journal article" date="2018" name="Front. Microbiol.">
        <title>Genome-Wide Analysis of Corynespora cassiicola Leaf Fall Disease Putative Effectors.</title>
        <authorList>
            <person name="Lopez D."/>
            <person name="Ribeiro S."/>
            <person name="Label P."/>
            <person name="Fumanal B."/>
            <person name="Venisse J.S."/>
            <person name="Kohler A."/>
            <person name="de Oliveira R.R."/>
            <person name="Labutti K."/>
            <person name="Lipzen A."/>
            <person name="Lail K."/>
            <person name="Bauer D."/>
            <person name="Ohm R.A."/>
            <person name="Barry K.W."/>
            <person name="Spatafora J."/>
            <person name="Grigoriev I.V."/>
            <person name="Martin F.M."/>
            <person name="Pujade-Renaud V."/>
        </authorList>
    </citation>
    <scope>NUCLEOTIDE SEQUENCE [LARGE SCALE GENOMIC DNA]</scope>
    <source>
        <strain evidence="1 2">Philippines</strain>
    </source>
</reference>
<proteinExistence type="predicted"/>
<gene>
    <name evidence="1" type="ORF">BS50DRAFT_637979</name>
</gene>
<accession>A0A2T2NDI8</accession>
<dbReference type="EMBL" id="KZ678140">
    <property type="protein sequence ID" value="PSN63504.1"/>
    <property type="molecule type" value="Genomic_DNA"/>
</dbReference>
<keyword evidence="2" id="KW-1185">Reference proteome</keyword>
<name>A0A2T2NDI8_CORCC</name>
<evidence type="ECO:0000313" key="2">
    <source>
        <dbReference type="Proteomes" id="UP000240883"/>
    </source>
</evidence>